<dbReference type="PANTHER" id="PTHR47943:SF8">
    <property type="entry name" value="CYTOCHROME P450"/>
    <property type="match status" value="1"/>
</dbReference>
<dbReference type="Proteomes" id="UP000811609">
    <property type="component" value="Chromosome 3"/>
</dbReference>
<evidence type="ECO:0000313" key="10">
    <source>
        <dbReference type="EMBL" id="KAG6660991.1"/>
    </source>
</evidence>
<dbReference type="GO" id="GO:0016705">
    <property type="term" value="F:oxidoreductase activity, acting on paired donors, with incorporation or reduction of molecular oxygen"/>
    <property type="evidence" value="ECO:0007669"/>
    <property type="project" value="InterPro"/>
</dbReference>
<dbReference type="Pfam" id="PF00067">
    <property type="entry name" value="p450"/>
    <property type="match status" value="1"/>
</dbReference>
<protein>
    <recommendedName>
        <fullName evidence="12">Cytochrome P450</fullName>
    </recommendedName>
</protein>
<evidence type="ECO:0000256" key="8">
    <source>
        <dbReference type="ARBA" id="ARBA00023033"/>
    </source>
</evidence>
<comment type="subcellular location">
    <subcellularLocation>
        <location evidence="2">Membrane</location>
    </subcellularLocation>
</comment>
<keyword evidence="4" id="KW-0349">Heme</keyword>
<gene>
    <name evidence="10" type="ORF">CIPAW_03G143600</name>
</gene>
<dbReference type="GO" id="GO:0004497">
    <property type="term" value="F:monooxygenase activity"/>
    <property type="evidence" value="ECO:0007669"/>
    <property type="project" value="UniProtKB-KW"/>
</dbReference>
<sequence>MANVQYYFLCFLLCLVSTFLLKSFLGKPTKSHLSLPPSPLALPLIGHLHLLASYLPVSLHNLSTQYDPLFYLRLGASQRIVVSSVSVATEIFKTQDLTFSNHPELGFTDEMPYAKYGFFSAPYDDYWRFVKKLCMTELLSSRQFERSRGVREEELIWFLRSVLECVEKKEAIDVGAELMKFSNNTLCRMAMSTRCSEKGDEAEGIRELVKDIFDVGSKMYLGDVLGPLRKLASWLYRKKAIDVFVRFDRLLERMLKDHEDEGKKGEHEDLMDILLKMTKTHLKALAGDLFIGGTGTASEAILWTIAELINHPNAFNKLREEIKSIFGNNRLVEESDISNLPCLQAVRTTVVMVQCFDWKFGGDGEAKVNMKVEKGAFLHMAHPLVCLPVVHFNPFASYSFDIIHYY</sequence>
<evidence type="ECO:0000256" key="3">
    <source>
        <dbReference type="ARBA" id="ARBA00010617"/>
    </source>
</evidence>
<keyword evidence="6" id="KW-0560">Oxidoreductase</keyword>
<comment type="cofactor">
    <cofactor evidence="1">
        <name>heme</name>
        <dbReference type="ChEBI" id="CHEBI:30413"/>
    </cofactor>
</comment>
<keyword evidence="7" id="KW-0408">Iron</keyword>
<evidence type="ECO:0000313" key="11">
    <source>
        <dbReference type="Proteomes" id="UP000811609"/>
    </source>
</evidence>
<evidence type="ECO:0000256" key="1">
    <source>
        <dbReference type="ARBA" id="ARBA00001971"/>
    </source>
</evidence>
<keyword evidence="8" id="KW-0503">Monooxygenase</keyword>
<dbReference type="GO" id="GO:0005506">
    <property type="term" value="F:iron ion binding"/>
    <property type="evidence" value="ECO:0007669"/>
    <property type="project" value="InterPro"/>
</dbReference>
<evidence type="ECO:0000256" key="2">
    <source>
        <dbReference type="ARBA" id="ARBA00004370"/>
    </source>
</evidence>
<accession>A0A8T1R4C2</accession>
<evidence type="ECO:0000256" key="7">
    <source>
        <dbReference type="ARBA" id="ARBA00023004"/>
    </source>
</evidence>
<evidence type="ECO:0000256" key="5">
    <source>
        <dbReference type="ARBA" id="ARBA00022723"/>
    </source>
</evidence>
<keyword evidence="11" id="KW-1185">Reference proteome</keyword>
<name>A0A8T1R4C2_CARIL</name>
<evidence type="ECO:0008006" key="12">
    <source>
        <dbReference type="Google" id="ProtNLM"/>
    </source>
</evidence>
<comment type="similarity">
    <text evidence="3">Belongs to the cytochrome P450 family.</text>
</comment>
<proteinExistence type="inferred from homology"/>
<dbReference type="EMBL" id="CM031811">
    <property type="protein sequence ID" value="KAG6660991.1"/>
    <property type="molecule type" value="Genomic_DNA"/>
</dbReference>
<keyword evidence="9" id="KW-0472">Membrane</keyword>
<reference evidence="10" key="1">
    <citation type="submission" date="2020-12" db="EMBL/GenBank/DDBJ databases">
        <title>WGS assembly of Carya illinoinensis cv. Pawnee.</title>
        <authorList>
            <person name="Platts A."/>
            <person name="Shu S."/>
            <person name="Wright S."/>
            <person name="Barry K."/>
            <person name="Edger P."/>
            <person name="Pires J.C."/>
            <person name="Schmutz J."/>
        </authorList>
    </citation>
    <scope>NUCLEOTIDE SEQUENCE</scope>
    <source>
        <tissue evidence="10">Leaf</tissue>
    </source>
</reference>
<dbReference type="InterPro" id="IPR001128">
    <property type="entry name" value="Cyt_P450"/>
</dbReference>
<keyword evidence="5" id="KW-0479">Metal-binding</keyword>
<comment type="caution">
    <text evidence="10">The sequence shown here is derived from an EMBL/GenBank/DDBJ whole genome shotgun (WGS) entry which is preliminary data.</text>
</comment>
<dbReference type="AlphaFoldDB" id="A0A8T1R4C2"/>
<evidence type="ECO:0000256" key="6">
    <source>
        <dbReference type="ARBA" id="ARBA00023002"/>
    </source>
</evidence>
<organism evidence="10 11">
    <name type="scientific">Carya illinoinensis</name>
    <name type="common">Pecan</name>
    <dbReference type="NCBI Taxonomy" id="32201"/>
    <lineage>
        <taxon>Eukaryota</taxon>
        <taxon>Viridiplantae</taxon>
        <taxon>Streptophyta</taxon>
        <taxon>Embryophyta</taxon>
        <taxon>Tracheophyta</taxon>
        <taxon>Spermatophyta</taxon>
        <taxon>Magnoliopsida</taxon>
        <taxon>eudicotyledons</taxon>
        <taxon>Gunneridae</taxon>
        <taxon>Pentapetalae</taxon>
        <taxon>rosids</taxon>
        <taxon>fabids</taxon>
        <taxon>Fagales</taxon>
        <taxon>Juglandaceae</taxon>
        <taxon>Carya</taxon>
    </lineage>
</organism>
<dbReference type="PANTHER" id="PTHR47943">
    <property type="entry name" value="CYTOCHROME P450 93A3-LIKE"/>
    <property type="match status" value="1"/>
</dbReference>
<evidence type="ECO:0000256" key="9">
    <source>
        <dbReference type="ARBA" id="ARBA00023136"/>
    </source>
</evidence>
<dbReference type="GO" id="GO:0020037">
    <property type="term" value="F:heme binding"/>
    <property type="evidence" value="ECO:0007669"/>
    <property type="project" value="InterPro"/>
</dbReference>
<dbReference type="GO" id="GO:0016020">
    <property type="term" value="C:membrane"/>
    <property type="evidence" value="ECO:0007669"/>
    <property type="project" value="UniProtKB-SubCell"/>
</dbReference>
<evidence type="ECO:0000256" key="4">
    <source>
        <dbReference type="ARBA" id="ARBA00022617"/>
    </source>
</evidence>